<feature type="domain" description="Immunity protein 35" evidence="1">
    <location>
        <begin position="8"/>
        <end position="67"/>
    </location>
</feature>
<dbReference type="EMBL" id="LQOX01000077">
    <property type="protein sequence ID" value="ORV72659.1"/>
    <property type="molecule type" value="Genomic_DNA"/>
</dbReference>
<dbReference type="Proteomes" id="UP000193738">
    <property type="component" value="Unassembled WGS sequence"/>
</dbReference>
<accession>A0A1X1VUK9</accession>
<gene>
    <name evidence="2" type="ORF">AWC07_03760</name>
</gene>
<organism evidence="2 3">
    <name type="scientific">Mycobacterium gastri</name>
    <dbReference type="NCBI Taxonomy" id="1777"/>
    <lineage>
        <taxon>Bacteria</taxon>
        <taxon>Bacillati</taxon>
        <taxon>Actinomycetota</taxon>
        <taxon>Actinomycetes</taxon>
        <taxon>Mycobacteriales</taxon>
        <taxon>Mycobacteriaceae</taxon>
        <taxon>Mycobacterium</taxon>
    </lineage>
</organism>
<evidence type="ECO:0000259" key="1">
    <source>
        <dbReference type="Pfam" id="PF15567"/>
    </source>
</evidence>
<protein>
    <recommendedName>
        <fullName evidence="1">Immunity protein 35 domain-containing protein</fullName>
    </recommendedName>
</protein>
<reference evidence="2 3" key="1">
    <citation type="submission" date="2016-01" db="EMBL/GenBank/DDBJ databases">
        <title>The new phylogeny of the genus Mycobacterium.</title>
        <authorList>
            <person name="Tarcisio F."/>
            <person name="Conor M."/>
            <person name="Antonella G."/>
            <person name="Elisabetta G."/>
            <person name="Giulia F.S."/>
            <person name="Sara T."/>
            <person name="Anna F."/>
            <person name="Clotilde B."/>
            <person name="Roberto B."/>
            <person name="Veronica D.S."/>
            <person name="Fabio R."/>
            <person name="Monica P."/>
            <person name="Olivier J."/>
            <person name="Enrico T."/>
            <person name="Nicola S."/>
        </authorList>
    </citation>
    <scope>NUCLEOTIDE SEQUENCE [LARGE SCALE GENOMIC DNA]</scope>
    <source>
        <strain evidence="2 3">DSM 43505</strain>
    </source>
</reference>
<proteinExistence type="predicted"/>
<evidence type="ECO:0000313" key="3">
    <source>
        <dbReference type="Proteomes" id="UP000193738"/>
    </source>
</evidence>
<dbReference type="STRING" id="1777.AWC07_03760"/>
<sequence>MRAVEAINKLMRTERLGELMIVDSAIIETEEAWYFPYDAVAFVVHGDISAALAGNVPVKVPRVGGALTYETPARS</sequence>
<name>A0A1X1VUK9_MYCGS</name>
<evidence type="ECO:0000313" key="2">
    <source>
        <dbReference type="EMBL" id="ORV72659.1"/>
    </source>
</evidence>
<dbReference type="AlphaFoldDB" id="A0A1X1VUK9"/>
<comment type="caution">
    <text evidence="2">The sequence shown here is derived from an EMBL/GenBank/DDBJ whole genome shotgun (WGS) entry which is preliminary data.</text>
</comment>
<dbReference type="Pfam" id="PF15567">
    <property type="entry name" value="Imm35"/>
    <property type="match status" value="1"/>
</dbReference>
<keyword evidence="3" id="KW-1185">Reference proteome</keyword>
<dbReference type="InterPro" id="IPR029082">
    <property type="entry name" value="Imm35"/>
</dbReference>